<evidence type="ECO:0000256" key="3">
    <source>
        <dbReference type="ARBA" id="ARBA00022989"/>
    </source>
</evidence>
<organism evidence="7">
    <name type="scientific">Drosophila melanogaster</name>
    <name type="common">Fruit fly</name>
    <dbReference type="NCBI Taxonomy" id="7227"/>
    <lineage>
        <taxon>Eukaryota</taxon>
        <taxon>Metazoa</taxon>
        <taxon>Ecdysozoa</taxon>
        <taxon>Arthropoda</taxon>
        <taxon>Hexapoda</taxon>
        <taxon>Insecta</taxon>
        <taxon>Pterygota</taxon>
        <taxon>Neoptera</taxon>
        <taxon>Endopterygota</taxon>
        <taxon>Diptera</taxon>
        <taxon>Brachycera</taxon>
        <taxon>Muscomorpha</taxon>
        <taxon>Ephydroidea</taxon>
        <taxon>Drosophilidae</taxon>
        <taxon>Drosophila</taxon>
        <taxon>Sophophora</taxon>
    </lineage>
</organism>
<dbReference type="InterPro" id="IPR012919">
    <property type="entry name" value="SUN_dom"/>
</dbReference>
<dbReference type="EMBL" id="EF537040">
    <property type="protein sequence ID" value="ABQ08586.1"/>
    <property type="molecule type" value="mRNA"/>
</dbReference>
<dbReference type="HOGENOM" id="CLU_1031623_0_0_1"/>
<keyword evidence="2 5" id="KW-0812">Transmembrane</keyword>
<feature type="domain" description="SUN" evidence="6">
    <location>
        <begin position="134"/>
        <end position="304"/>
    </location>
</feature>
<dbReference type="Gene3D" id="2.60.120.260">
    <property type="entry name" value="Galactose-binding domain-like"/>
    <property type="match status" value="1"/>
</dbReference>
<dbReference type="InterPro" id="IPR045119">
    <property type="entry name" value="SUN1-5"/>
</dbReference>
<proteinExistence type="evidence at transcript level"/>
<sequence length="304" mass="33995">MDGCRRARKRVYVTYVISFVLLSTFFYYLMAHNSRNNLGIMRLREDVDDISHILRQQQIDSKVAQGSCKFNCLGGEPKGVGSGMCNNRDVSAYVDTLFKRKIGHLMDDVYNLKKQVMSADCSSKSAQSTPKPESVALAKPRINYASEELGARIINVKAHSIDGTNIIRSLLGLDFSTNPPVNMIRTGLSPGSCFGFNGSRATVTLHLARTIIVEAITLTHVAREMTPDLCVKSAPKNFDVYGLRSENSKRELLGQWSYDNAANKRTQSYSVRSDTFFRNLDFSFNSNHGANSTCIYRVEVYGRL</sequence>
<evidence type="ECO:0000256" key="4">
    <source>
        <dbReference type="ARBA" id="ARBA00023136"/>
    </source>
</evidence>
<keyword evidence="3 5" id="KW-1133">Transmembrane helix</keyword>
<protein>
    <submittedName>
        <fullName evidence="7">Sperm-associated SUN domain protein</fullName>
    </submittedName>
</protein>
<comment type="subcellular location">
    <subcellularLocation>
        <location evidence="1">Membrane</location>
    </subcellularLocation>
</comment>
<name>A5HL83_DROME</name>
<dbReference type="PANTHER" id="PTHR12911">
    <property type="entry name" value="SAD1/UNC-84-LIKE PROTEIN-RELATED"/>
    <property type="match status" value="1"/>
</dbReference>
<dbReference type="VEuPathDB" id="VectorBase:FBgn0032368"/>
<dbReference type="AlphaFoldDB" id="A5HL83"/>
<evidence type="ECO:0000256" key="2">
    <source>
        <dbReference type="ARBA" id="ARBA00022692"/>
    </source>
</evidence>
<dbReference type="ExpressionAtlas" id="A5HL83">
    <property type="expression patterns" value="baseline and differential"/>
</dbReference>
<evidence type="ECO:0000256" key="5">
    <source>
        <dbReference type="SAM" id="Phobius"/>
    </source>
</evidence>
<dbReference type="Bgee" id="FBgn0032368">
    <property type="expression patterns" value="Expressed in testis and 8 other cell types or tissues"/>
</dbReference>
<dbReference type="GO" id="GO:0016020">
    <property type="term" value="C:membrane"/>
    <property type="evidence" value="ECO:0007669"/>
    <property type="project" value="UniProtKB-SubCell"/>
</dbReference>
<dbReference type="Pfam" id="PF07738">
    <property type="entry name" value="Sad1_UNC"/>
    <property type="match status" value="1"/>
</dbReference>
<dbReference type="PROSITE" id="PS51469">
    <property type="entry name" value="SUN"/>
    <property type="match status" value="1"/>
</dbReference>
<dbReference type="OrthoDB" id="342281at2759"/>
<dbReference type="GO" id="GO:0005635">
    <property type="term" value="C:nuclear envelope"/>
    <property type="evidence" value="ECO:0007669"/>
    <property type="project" value="UniProtKB-ARBA"/>
</dbReference>
<keyword evidence="4 5" id="KW-0472">Membrane</keyword>
<dbReference type="PANTHER" id="PTHR12911:SF8">
    <property type="entry name" value="KLAROID PROTEIN-RELATED"/>
    <property type="match status" value="1"/>
</dbReference>
<evidence type="ECO:0000256" key="1">
    <source>
        <dbReference type="ARBA" id="ARBA00004370"/>
    </source>
</evidence>
<accession>A5HL83</accession>
<feature type="transmembrane region" description="Helical" evidence="5">
    <location>
        <begin position="12"/>
        <end position="30"/>
    </location>
</feature>
<evidence type="ECO:0000313" key="7">
    <source>
        <dbReference type="EMBL" id="ABQ08586.1"/>
    </source>
</evidence>
<evidence type="ECO:0000259" key="6">
    <source>
        <dbReference type="PROSITE" id="PS51469"/>
    </source>
</evidence>
<dbReference type="FunFam" id="2.60.120.260:FF:000341">
    <property type="entry name" value="Sperm-associated antigen 4"/>
    <property type="match status" value="1"/>
</dbReference>
<reference evidence="7" key="1">
    <citation type="submission" date="2007-04" db="EMBL/GenBank/DDBJ databases">
        <title>Cloning of dspag sequence in Drosophila.</title>
        <authorList>
            <person name="Kracklauer M.P."/>
            <person name="Wiora H.M."/>
            <person name="Chen X."/>
        </authorList>
    </citation>
    <scope>NUCLEOTIDE SEQUENCE</scope>
    <source>
        <strain evidence="7">W1118</strain>
        <tissue evidence="7">50-hour old pupae</tissue>
    </source>
</reference>